<sequence length="79" mass="9386">MEWLFPYLIRKVHLIPKSCTRICEYRRIEGSSLYYYWHYNIKSSTQSEILSPMKPILIIYGFVAFSITLIIRSYTGDNG</sequence>
<evidence type="ECO:0000313" key="3">
    <source>
        <dbReference type="WBParaSite" id="PgR037_g005_t02"/>
    </source>
</evidence>
<keyword evidence="1" id="KW-0812">Transmembrane</keyword>
<organism evidence="2 3">
    <name type="scientific">Parascaris univalens</name>
    <name type="common">Nematode worm</name>
    <dbReference type="NCBI Taxonomy" id="6257"/>
    <lineage>
        <taxon>Eukaryota</taxon>
        <taxon>Metazoa</taxon>
        <taxon>Ecdysozoa</taxon>
        <taxon>Nematoda</taxon>
        <taxon>Chromadorea</taxon>
        <taxon>Rhabditida</taxon>
        <taxon>Spirurina</taxon>
        <taxon>Ascaridomorpha</taxon>
        <taxon>Ascaridoidea</taxon>
        <taxon>Ascarididae</taxon>
        <taxon>Parascaris</taxon>
    </lineage>
</organism>
<feature type="transmembrane region" description="Helical" evidence="1">
    <location>
        <begin position="56"/>
        <end position="75"/>
    </location>
</feature>
<reference evidence="3" key="1">
    <citation type="submission" date="2022-11" db="UniProtKB">
        <authorList>
            <consortium name="WormBaseParasite"/>
        </authorList>
    </citation>
    <scope>IDENTIFICATION</scope>
</reference>
<proteinExistence type="predicted"/>
<keyword evidence="2" id="KW-1185">Reference proteome</keyword>
<keyword evidence="1" id="KW-0472">Membrane</keyword>
<evidence type="ECO:0000313" key="2">
    <source>
        <dbReference type="Proteomes" id="UP000887569"/>
    </source>
</evidence>
<dbReference type="WBParaSite" id="PgR037_g005_t02">
    <property type="protein sequence ID" value="PgR037_g005_t02"/>
    <property type="gene ID" value="PgR037_g005"/>
</dbReference>
<dbReference type="Proteomes" id="UP000887569">
    <property type="component" value="Unplaced"/>
</dbReference>
<keyword evidence="1" id="KW-1133">Transmembrane helix</keyword>
<name>A0A915BEP9_PARUN</name>
<dbReference type="AlphaFoldDB" id="A0A915BEP9"/>
<evidence type="ECO:0000256" key="1">
    <source>
        <dbReference type="SAM" id="Phobius"/>
    </source>
</evidence>
<protein>
    <submittedName>
        <fullName evidence="3">Uncharacterized protein</fullName>
    </submittedName>
</protein>
<accession>A0A915BEP9</accession>